<evidence type="ECO:0000256" key="1">
    <source>
        <dbReference type="SAM" id="Phobius"/>
    </source>
</evidence>
<evidence type="ECO:0000313" key="2">
    <source>
        <dbReference type="EMBL" id="ADP74816.1"/>
    </source>
</evidence>
<name>A0A7U3YFT0_GEOS0</name>
<keyword evidence="1" id="KW-0812">Transmembrane</keyword>
<sequence>MKKYMIFLVSFVLLFSLTQMLSGILLTATYNPDLSETRNISANLSQEVVFGESSAVPTLILAVLSATIACFIPKILKN</sequence>
<dbReference type="EMBL" id="CP002293">
    <property type="protein sequence ID" value="ADP74816.1"/>
    <property type="molecule type" value="Genomic_DNA"/>
</dbReference>
<gene>
    <name evidence="2" type="ORF">GY4MC1_2073</name>
</gene>
<keyword evidence="1" id="KW-0472">Membrane</keyword>
<reference evidence="2" key="1">
    <citation type="submission" date="2010-10" db="EMBL/GenBank/DDBJ databases">
        <title>Complete sequence of chromosome of Geobacillus sp. Y4.1MC1.</title>
        <authorList>
            <consortium name="US DOE Joint Genome Institute"/>
            <person name="Lucas S."/>
            <person name="Copeland A."/>
            <person name="Lapidus A."/>
            <person name="Cheng J.-F."/>
            <person name="Bruce D."/>
            <person name="Goodwin L."/>
            <person name="Pitluck S."/>
            <person name="Chertkov O."/>
            <person name="Zhang X."/>
            <person name="Detter J.C."/>
            <person name="Han C."/>
            <person name="Tapia R."/>
            <person name="Land M."/>
            <person name="Hauser L."/>
            <person name="Jeffries C."/>
            <person name="Kyrpides N."/>
            <person name="Ivanova N."/>
            <person name="Ovchinnikova G."/>
            <person name="Brumm P."/>
            <person name="Mead D."/>
            <person name="Woyke T."/>
        </authorList>
    </citation>
    <scope>NUCLEOTIDE SEQUENCE [LARGE SCALE GENOMIC DNA]</scope>
    <source>
        <strain evidence="2">Y4.1MC1</strain>
    </source>
</reference>
<accession>A0A7U3YFT0</accession>
<organism evidence="2">
    <name type="scientific">Geobacillus sp. (strain Y4.1MC1)</name>
    <dbReference type="NCBI Taxonomy" id="581103"/>
    <lineage>
        <taxon>Bacteria</taxon>
        <taxon>Bacillati</taxon>
        <taxon>Bacillota</taxon>
        <taxon>Bacilli</taxon>
        <taxon>Bacillales</taxon>
        <taxon>Anoxybacillaceae</taxon>
        <taxon>Geobacillus</taxon>
    </lineage>
</organism>
<protein>
    <submittedName>
        <fullName evidence="2">Uncharacterized protein</fullName>
    </submittedName>
</protein>
<dbReference type="AlphaFoldDB" id="A0A7U3YFT0"/>
<proteinExistence type="predicted"/>
<feature type="transmembrane region" description="Helical" evidence="1">
    <location>
        <begin position="55"/>
        <end position="76"/>
    </location>
</feature>
<keyword evidence="1" id="KW-1133">Transmembrane helix</keyword>
<dbReference type="KEGG" id="gmc:GY4MC1_2073"/>